<protein>
    <recommendedName>
        <fullName evidence="3">Checkpoint protein</fullName>
    </recommendedName>
</protein>
<dbReference type="Gene3D" id="3.70.10.10">
    <property type="match status" value="1"/>
</dbReference>
<evidence type="ECO:0008006" key="3">
    <source>
        <dbReference type="Google" id="ProtNLM"/>
    </source>
</evidence>
<dbReference type="AlphaFoldDB" id="A0A3B0N3N2"/>
<dbReference type="VEuPathDB" id="PiroplasmaDB:TA17195"/>
<gene>
    <name evidence="1" type="ORF">TAT_000299300</name>
    <name evidence="2" type="ORF">TAV_000299400</name>
</gene>
<dbReference type="EMBL" id="UIVS01000004">
    <property type="protein sequence ID" value="SVP94470.1"/>
    <property type="molecule type" value="Genomic_DNA"/>
</dbReference>
<evidence type="ECO:0000313" key="2">
    <source>
        <dbReference type="EMBL" id="SVP94470.1"/>
    </source>
</evidence>
<proteinExistence type="predicted"/>
<evidence type="ECO:0000313" key="1">
    <source>
        <dbReference type="EMBL" id="SVP93995.1"/>
    </source>
</evidence>
<organism evidence="2">
    <name type="scientific">Theileria annulata</name>
    <dbReference type="NCBI Taxonomy" id="5874"/>
    <lineage>
        <taxon>Eukaryota</taxon>
        <taxon>Sar</taxon>
        <taxon>Alveolata</taxon>
        <taxon>Apicomplexa</taxon>
        <taxon>Aconoidasida</taxon>
        <taxon>Piroplasmida</taxon>
        <taxon>Theileriidae</taxon>
        <taxon>Theileria</taxon>
    </lineage>
</organism>
<accession>A0A3B0N3N2</accession>
<sequence>MYKRCYKVTHFGRIQSKTQDSIITHSRLLINSTNILKITKEKVNFIIKTNGLVDSYFEINNNELFIEPVILNETLTIEIDINSLYDSLNSSIKSENIKVYIRDEEYIYIKYIDSVYNTINIILKIPIVLINNNYVNLPNVPYTNYNINLSKLQTISFLLNSLNKIGNTIIEFNISNISILNENLNNCRLQLSSIGAIVNIESIFNNLQIFTTKHYQNSQSQREATPSSANHTDFENENTPVKIFLNVNILNILFKSIIESNLYNKNKSLIILTIPDDNDDKYIYIIISMIQVRKFRMTCS</sequence>
<dbReference type="EMBL" id="UIVT01000004">
    <property type="protein sequence ID" value="SVP93995.1"/>
    <property type="molecule type" value="Genomic_DNA"/>
</dbReference>
<name>A0A3B0N3N2_THEAN</name>
<reference evidence="2" key="1">
    <citation type="submission" date="2018-07" db="EMBL/GenBank/DDBJ databases">
        <authorList>
            <person name="Quirk P.G."/>
            <person name="Krulwich T.A."/>
        </authorList>
    </citation>
    <scope>NUCLEOTIDE SEQUENCE</scope>
    <source>
        <strain evidence="2">Anand</strain>
    </source>
</reference>